<dbReference type="SMART" id="SM00066">
    <property type="entry name" value="GAL4"/>
    <property type="match status" value="1"/>
</dbReference>
<feature type="domain" description="Zn(2)-C6 fungal-type" evidence="4">
    <location>
        <begin position="63"/>
        <end position="93"/>
    </location>
</feature>
<dbReference type="CDD" id="cd00067">
    <property type="entry name" value="GAL4"/>
    <property type="match status" value="1"/>
</dbReference>
<dbReference type="InterPro" id="IPR036864">
    <property type="entry name" value="Zn2-C6_fun-type_DNA-bd_sf"/>
</dbReference>
<organism evidence="5 6">
    <name type="scientific">Westerdykella ornata</name>
    <dbReference type="NCBI Taxonomy" id="318751"/>
    <lineage>
        <taxon>Eukaryota</taxon>
        <taxon>Fungi</taxon>
        <taxon>Dikarya</taxon>
        <taxon>Ascomycota</taxon>
        <taxon>Pezizomycotina</taxon>
        <taxon>Dothideomycetes</taxon>
        <taxon>Pleosporomycetidae</taxon>
        <taxon>Pleosporales</taxon>
        <taxon>Sporormiaceae</taxon>
        <taxon>Westerdykella</taxon>
    </lineage>
</organism>
<comment type="subcellular location">
    <subcellularLocation>
        <location evidence="1">Nucleus</location>
    </subcellularLocation>
</comment>
<name>A0A6A6J6J7_WESOR</name>
<dbReference type="EMBL" id="ML986527">
    <property type="protein sequence ID" value="KAF2272055.1"/>
    <property type="molecule type" value="Genomic_DNA"/>
</dbReference>
<dbReference type="Gene3D" id="4.10.240.10">
    <property type="entry name" value="Zn(2)-C6 fungal-type DNA-binding domain"/>
    <property type="match status" value="1"/>
</dbReference>
<gene>
    <name evidence="5" type="ORF">EI97DRAFT_427020</name>
</gene>
<keyword evidence="2" id="KW-0539">Nucleus</keyword>
<dbReference type="OrthoDB" id="4525710at2759"/>
<reference evidence="5" key="1">
    <citation type="journal article" date="2020" name="Stud. Mycol.">
        <title>101 Dothideomycetes genomes: a test case for predicting lifestyles and emergence of pathogens.</title>
        <authorList>
            <person name="Haridas S."/>
            <person name="Albert R."/>
            <person name="Binder M."/>
            <person name="Bloem J."/>
            <person name="Labutti K."/>
            <person name="Salamov A."/>
            <person name="Andreopoulos B."/>
            <person name="Baker S."/>
            <person name="Barry K."/>
            <person name="Bills G."/>
            <person name="Bluhm B."/>
            <person name="Cannon C."/>
            <person name="Castanera R."/>
            <person name="Culley D."/>
            <person name="Daum C."/>
            <person name="Ezra D."/>
            <person name="Gonzalez J."/>
            <person name="Henrissat B."/>
            <person name="Kuo A."/>
            <person name="Liang C."/>
            <person name="Lipzen A."/>
            <person name="Lutzoni F."/>
            <person name="Magnuson J."/>
            <person name="Mondo S."/>
            <person name="Nolan M."/>
            <person name="Ohm R."/>
            <person name="Pangilinan J."/>
            <person name="Park H.-J."/>
            <person name="Ramirez L."/>
            <person name="Alfaro M."/>
            <person name="Sun H."/>
            <person name="Tritt A."/>
            <person name="Yoshinaga Y."/>
            <person name="Zwiers L.-H."/>
            <person name="Turgeon B."/>
            <person name="Goodwin S."/>
            <person name="Spatafora J."/>
            <person name="Crous P."/>
            <person name="Grigoriev I."/>
        </authorList>
    </citation>
    <scope>NUCLEOTIDE SEQUENCE</scope>
    <source>
        <strain evidence="5">CBS 379.55</strain>
    </source>
</reference>
<accession>A0A6A6J6J7</accession>
<dbReference type="PROSITE" id="PS50048">
    <property type="entry name" value="ZN2_CY6_FUNGAL_2"/>
    <property type="match status" value="1"/>
</dbReference>
<dbReference type="GO" id="GO:0045944">
    <property type="term" value="P:positive regulation of transcription by RNA polymerase II"/>
    <property type="evidence" value="ECO:0007669"/>
    <property type="project" value="TreeGrafter"/>
</dbReference>
<keyword evidence="6" id="KW-1185">Reference proteome</keyword>
<evidence type="ECO:0000256" key="1">
    <source>
        <dbReference type="ARBA" id="ARBA00004123"/>
    </source>
</evidence>
<dbReference type="AlphaFoldDB" id="A0A6A6J6J7"/>
<dbReference type="GO" id="GO:0008270">
    <property type="term" value="F:zinc ion binding"/>
    <property type="evidence" value="ECO:0007669"/>
    <property type="project" value="InterPro"/>
</dbReference>
<dbReference type="GO" id="GO:0000981">
    <property type="term" value="F:DNA-binding transcription factor activity, RNA polymerase II-specific"/>
    <property type="evidence" value="ECO:0007669"/>
    <property type="project" value="InterPro"/>
</dbReference>
<dbReference type="Pfam" id="PF00172">
    <property type="entry name" value="Zn_clus"/>
    <property type="match status" value="1"/>
</dbReference>
<dbReference type="PANTHER" id="PTHR37534:SF25">
    <property type="entry name" value="ZN(II)2CYS6 TRANSCRIPTION FACTOR (EUROFUNG)"/>
    <property type="match status" value="1"/>
</dbReference>
<dbReference type="PROSITE" id="PS00463">
    <property type="entry name" value="ZN2_CY6_FUNGAL_1"/>
    <property type="match status" value="1"/>
</dbReference>
<feature type="region of interest" description="Disordered" evidence="3">
    <location>
        <begin position="125"/>
        <end position="166"/>
    </location>
</feature>
<evidence type="ECO:0000256" key="2">
    <source>
        <dbReference type="ARBA" id="ARBA00023242"/>
    </source>
</evidence>
<dbReference type="RefSeq" id="XP_033649594.1">
    <property type="nucleotide sequence ID" value="XM_033797210.1"/>
</dbReference>
<evidence type="ECO:0000313" key="6">
    <source>
        <dbReference type="Proteomes" id="UP000800097"/>
    </source>
</evidence>
<feature type="compositionally biased region" description="Polar residues" evidence="3">
    <location>
        <begin position="228"/>
        <end position="241"/>
    </location>
</feature>
<evidence type="ECO:0000259" key="4">
    <source>
        <dbReference type="PROSITE" id="PS50048"/>
    </source>
</evidence>
<feature type="region of interest" description="Disordered" evidence="3">
    <location>
        <begin position="208"/>
        <end position="244"/>
    </location>
</feature>
<dbReference type="GO" id="GO:0005634">
    <property type="term" value="C:nucleus"/>
    <property type="evidence" value="ECO:0007669"/>
    <property type="project" value="UniProtKB-SubCell"/>
</dbReference>
<dbReference type="PANTHER" id="PTHR37534">
    <property type="entry name" value="TRANSCRIPTIONAL ACTIVATOR PROTEIN UGA3"/>
    <property type="match status" value="1"/>
</dbReference>
<dbReference type="InterPro" id="IPR021858">
    <property type="entry name" value="Fun_TF"/>
</dbReference>
<sequence length="680" mass="75264">MPLTYLGNMHELPVLPQLPHNGMPYCLLYPRMKIRDGSQPRSCRIFDTKYLASSMGKLRSKHGCLTCRSRHVKCDETQPVCGQCRKGNRQCQREDPSRISIRSYRPRETRRVRLGVAHDYESGEEVYAPSRSRSYSQSEHTPRIDEAVSETSSHNGADIPDHTQAPVTLSDRAFQHVHLGSRRYSQGGQALGAAHVLANISAHDYPGVPNPSAAPLPGSTLHDGGSPSHLQHATLPTSEGSHLSPYASPTAVQVIASPPNTSIPLLPTSPVYTTSGISIPQLLHPASTSPESHHWAQSPSSTSIPATLTHHEAYLVHHYAENLGRWLDCTDASRQFTLKIPALVKTSPILLHAVLSFAARHVGDTEAAEVAHQRCLELLILLLNSENVADDELLLCAIVILRVFEQLKVMVTGSDQERHLAGCSALLRASQGSCVDPSAPTLRQAAFWVYIRQCLYNACVNQQPPNIDFNLTLMPIPAAAGTDPASDLRVETAWANNMTWICATVIQFCFGGGSAEPLARKQKWTELEEAVESWLQNRPATFDPIWAGLPVPGASNPFPEFWFIADWHVMAFGFYHLSCMLLIMYKPTPRFAVRSVHGRLRETDFQVMEHARAICGACRSSPATVPSLITLCHTVFIWGPLMTDQFERDGVIQLLVNVEKEHAWPTAWIVQSLREEWGMV</sequence>
<dbReference type="SUPFAM" id="SSF57701">
    <property type="entry name" value="Zn2/Cys6 DNA-binding domain"/>
    <property type="match status" value="1"/>
</dbReference>
<proteinExistence type="predicted"/>
<dbReference type="GO" id="GO:0000976">
    <property type="term" value="F:transcription cis-regulatory region binding"/>
    <property type="evidence" value="ECO:0007669"/>
    <property type="project" value="TreeGrafter"/>
</dbReference>
<evidence type="ECO:0000313" key="5">
    <source>
        <dbReference type="EMBL" id="KAF2272055.1"/>
    </source>
</evidence>
<dbReference type="Pfam" id="PF11951">
    <property type="entry name" value="Fungal_trans_2"/>
    <property type="match status" value="1"/>
</dbReference>
<dbReference type="InterPro" id="IPR001138">
    <property type="entry name" value="Zn2Cys6_DnaBD"/>
</dbReference>
<protein>
    <recommendedName>
        <fullName evidence="4">Zn(2)-C6 fungal-type domain-containing protein</fullName>
    </recommendedName>
</protein>
<dbReference type="Proteomes" id="UP000800097">
    <property type="component" value="Unassembled WGS sequence"/>
</dbReference>
<evidence type="ECO:0000256" key="3">
    <source>
        <dbReference type="SAM" id="MobiDB-lite"/>
    </source>
</evidence>
<dbReference type="GeneID" id="54550385"/>